<sequence>MRLLCVVLASLVVLTGCTSAIAGTPTAAPVDDEWRNAVRGAVGGLGTALGPVGDAMGNNDYQALRPACDALGSYLDTMQRNVLPGPDVNVNAALQDGIDEFHGVATQCAALTPASTPADLQRLSKSIDRAHKRIDDALKLLGIEIPKP</sequence>
<feature type="chain" id="PRO_5042459464" description="Lipoprotein" evidence="1">
    <location>
        <begin position="23"/>
        <end position="148"/>
    </location>
</feature>
<dbReference type="EMBL" id="AP027452">
    <property type="protein sequence ID" value="BDY28349.1"/>
    <property type="molecule type" value="Genomic_DNA"/>
</dbReference>
<gene>
    <name evidence="3" type="ORF">hbim_02283</name>
    <name evidence="2" type="ORF">MMAGJ_23100</name>
</gene>
<reference evidence="2" key="2">
    <citation type="submission" date="2020-02" db="EMBL/GenBank/DDBJ databases">
        <authorList>
            <person name="Matsumoto Y."/>
            <person name="Kinjo T."/>
            <person name="Motooka D."/>
            <person name="Nabeya D."/>
            <person name="Jung N."/>
            <person name="Uechi K."/>
            <person name="Horii T."/>
            <person name="Iida T."/>
            <person name="Fujita J."/>
            <person name="Nakamura S."/>
        </authorList>
    </citation>
    <scope>NUCLEOTIDE SEQUENCE</scope>
    <source>
        <strain evidence="2">JCM 12375</strain>
    </source>
</reference>
<proteinExistence type="predicted"/>
<evidence type="ECO:0000313" key="2">
    <source>
        <dbReference type="EMBL" id="BBX33028.1"/>
    </source>
</evidence>
<dbReference type="EMBL" id="AP022567">
    <property type="protein sequence ID" value="BBX33028.1"/>
    <property type="molecule type" value="Genomic_DNA"/>
</dbReference>
<keyword evidence="4" id="KW-1185">Reference proteome</keyword>
<reference evidence="2 4" key="1">
    <citation type="journal article" date="2019" name="Emerg. Microbes Infect.">
        <title>Comprehensive subspecies identification of 175 nontuberculous mycobacteria species based on 7547 genomic profiles.</title>
        <authorList>
            <person name="Matsumoto Y."/>
            <person name="Kinjo T."/>
            <person name="Motooka D."/>
            <person name="Nabeya D."/>
            <person name="Jung N."/>
            <person name="Uechi K."/>
            <person name="Horii T."/>
            <person name="Iida T."/>
            <person name="Fujita J."/>
            <person name="Nakamura S."/>
        </authorList>
    </citation>
    <scope>NUCLEOTIDE SEQUENCE [LARGE SCALE GENOMIC DNA]</scope>
    <source>
        <strain evidence="2 4">JCM 12375</strain>
    </source>
</reference>
<dbReference type="PROSITE" id="PS51257">
    <property type="entry name" value="PROKAR_LIPOPROTEIN"/>
    <property type="match status" value="1"/>
</dbReference>
<evidence type="ECO:0000313" key="3">
    <source>
        <dbReference type="EMBL" id="BDY28349.1"/>
    </source>
</evidence>
<accession>A0AAI8TSW2</accession>
<dbReference type="Proteomes" id="UP000465622">
    <property type="component" value="Chromosome"/>
</dbReference>
<protein>
    <recommendedName>
        <fullName evidence="6">Lipoprotein</fullName>
    </recommendedName>
</protein>
<dbReference type="Proteomes" id="UP001241092">
    <property type="component" value="Chromosome"/>
</dbReference>
<keyword evidence="1" id="KW-0732">Signal</keyword>
<dbReference type="RefSeq" id="WP_036430340.1">
    <property type="nucleotide sequence ID" value="NZ_AP022567.1"/>
</dbReference>
<feature type="signal peptide" evidence="1">
    <location>
        <begin position="1"/>
        <end position="22"/>
    </location>
</feature>
<reference evidence="3" key="3">
    <citation type="submission" date="2023-03" db="EMBL/GenBank/DDBJ databases">
        <title>Draft genome sequence of a Mycolicibacterium mageritense strain H4_3_1 isolated from a hybrid biological-inorganic system reactor.</title>
        <authorList>
            <person name="Feng X."/>
            <person name="Kazama D."/>
            <person name="Sato K."/>
            <person name="Kobayashi H."/>
        </authorList>
    </citation>
    <scope>NUCLEOTIDE SEQUENCE</scope>
    <source>
        <strain evidence="3">H4_3_1</strain>
    </source>
</reference>
<evidence type="ECO:0000313" key="5">
    <source>
        <dbReference type="Proteomes" id="UP001241092"/>
    </source>
</evidence>
<evidence type="ECO:0000313" key="4">
    <source>
        <dbReference type="Proteomes" id="UP000465622"/>
    </source>
</evidence>
<dbReference type="AlphaFoldDB" id="A0AAI8TSW2"/>
<evidence type="ECO:0008006" key="6">
    <source>
        <dbReference type="Google" id="ProtNLM"/>
    </source>
</evidence>
<evidence type="ECO:0000256" key="1">
    <source>
        <dbReference type="SAM" id="SignalP"/>
    </source>
</evidence>
<organism evidence="3 5">
    <name type="scientific">Mycolicibacterium mageritense</name>
    <name type="common">Mycobacterium mageritense</name>
    <dbReference type="NCBI Taxonomy" id="53462"/>
    <lineage>
        <taxon>Bacteria</taxon>
        <taxon>Bacillati</taxon>
        <taxon>Actinomycetota</taxon>
        <taxon>Actinomycetes</taxon>
        <taxon>Mycobacteriales</taxon>
        <taxon>Mycobacteriaceae</taxon>
        <taxon>Mycolicibacterium</taxon>
    </lineage>
</organism>
<name>A0AAI8TSW2_MYCME</name>